<dbReference type="Pfam" id="PF00856">
    <property type="entry name" value="SET"/>
    <property type="match status" value="1"/>
</dbReference>
<gene>
    <name evidence="2" type="ORF">O3M35_005028</name>
</gene>
<keyword evidence="3" id="KW-1185">Reference proteome</keyword>
<organism evidence="2 3">
    <name type="scientific">Rhynocoris fuscipes</name>
    <dbReference type="NCBI Taxonomy" id="488301"/>
    <lineage>
        <taxon>Eukaryota</taxon>
        <taxon>Metazoa</taxon>
        <taxon>Ecdysozoa</taxon>
        <taxon>Arthropoda</taxon>
        <taxon>Hexapoda</taxon>
        <taxon>Insecta</taxon>
        <taxon>Pterygota</taxon>
        <taxon>Neoptera</taxon>
        <taxon>Paraneoptera</taxon>
        <taxon>Hemiptera</taxon>
        <taxon>Heteroptera</taxon>
        <taxon>Panheteroptera</taxon>
        <taxon>Cimicomorpha</taxon>
        <taxon>Reduviidae</taxon>
        <taxon>Harpactorinae</taxon>
        <taxon>Harpactorini</taxon>
        <taxon>Rhynocoris</taxon>
    </lineage>
</organism>
<dbReference type="PANTHER" id="PTHR46455">
    <property type="entry name" value="SET AND MYND DOMAIN CONTAINING, ARTHROPOD-SPECIFIC, MEMBER 4, ISOFORM A"/>
    <property type="match status" value="1"/>
</dbReference>
<dbReference type="InterPro" id="IPR053010">
    <property type="entry name" value="SET_SmydA-8"/>
</dbReference>
<feature type="domain" description="SET" evidence="1">
    <location>
        <begin position="18"/>
        <end position="251"/>
    </location>
</feature>
<dbReference type="AlphaFoldDB" id="A0AAW1DHK6"/>
<dbReference type="InterPro" id="IPR046341">
    <property type="entry name" value="SET_dom_sf"/>
</dbReference>
<protein>
    <recommendedName>
        <fullName evidence="1">SET domain-containing protein</fullName>
    </recommendedName>
</protein>
<dbReference type="GO" id="GO:0008170">
    <property type="term" value="F:N-methyltransferase activity"/>
    <property type="evidence" value="ECO:0007669"/>
    <property type="project" value="UniProtKB-ARBA"/>
</dbReference>
<dbReference type="GO" id="GO:0008757">
    <property type="term" value="F:S-adenosylmethionine-dependent methyltransferase activity"/>
    <property type="evidence" value="ECO:0007669"/>
    <property type="project" value="UniProtKB-ARBA"/>
</dbReference>
<dbReference type="SMART" id="SM00317">
    <property type="entry name" value="SET"/>
    <property type="match status" value="1"/>
</dbReference>
<dbReference type="PANTHER" id="PTHR46455:SF3">
    <property type="entry name" value="SET AND MYND DOMAIN CONTAINING, ARTHROPOD-SPECIFIC, MEMBER 9, ISOFORM A-RELATED"/>
    <property type="match status" value="1"/>
</dbReference>
<dbReference type="Gene3D" id="6.10.140.2220">
    <property type="match status" value="1"/>
</dbReference>
<evidence type="ECO:0000259" key="1">
    <source>
        <dbReference type="PROSITE" id="PS50280"/>
    </source>
</evidence>
<proteinExistence type="predicted"/>
<dbReference type="Proteomes" id="UP001461498">
    <property type="component" value="Unassembled WGS sequence"/>
</dbReference>
<reference evidence="2 3" key="1">
    <citation type="submission" date="2022-12" db="EMBL/GenBank/DDBJ databases">
        <title>Chromosome-level genome assembly of true bugs.</title>
        <authorList>
            <person name="Ma L."/>
            <person name="Li H."/>
        </authorList>
    </citation>
    <scope>NUCLEOTIDE SEQUENCE [LARGE SCALE GENOMIC DNA]</scope>
    <source>
        <strain evidence="2">Lab_2022b</strain>
    </source>
</reference>
<dbReference type="Gene3D" id="1.10.220.160">
    <property type="match status" value="1"/>
</dbReference>
<name>A0AAW1DHK6_9HEMI</name>
<dbReference type="GO" id="GO:0008276">
    <property type="term" value="F:protein methyltransferase activity"/>
    <property type="evidence" value="ECO:0007669"/>
    <property type="project" value="UniProtKB-ARBA"/>
</dbReference>
<dbReference type="EMBL" id="JAPXFL010000002">
    <property type="protein sequence ID" value="KAK9510191.1"/>
    <property type="molecule type" value="Genomic_DNA"/>
</dbReference>
<comment type="caution">
    <text evidence="2">The sequence shown here is derived from an EMBL/GenBank/DDBJ whole genome shotgun (WGS) entry which is preliminary data.</text>
</comment>
<sequence>MDDLNVLLRERNGYDSNALWIIKSCSYCDRGMFATRDIRAGELVFKDRPTVVGPKVSEMAPGCAVCMTGDLPLIACSKLCALPVCYGGQCENLPIHENDCKLLRQLAGDVSIDNTYWSPQLFKSLALLRCINMPQKERNIVRLLHTHKGKQTMIQINWLKNALPNGLSDEDEKWLLHCCGVLNGLAFEIPETNEESKKKRLHGLYPLAGMMNHSCSPNTERLFTTEDEVPMMSVVATVDIAKDTEITTAYCPLLWSTPTRRKFLFITKEFLCYCPRCQDSTVKFHLLYSKLYKIL</sequence>
<dbReference type="InterPro" id="IPR001214">
    <property type="entry name" value="SET_dom"/>
</dbReference>
<evidence type="ECO:0000313" key="3">
    <source>
        <dbReference type="Proteomes" id="UP001461498"/>
    </source>
</evidence>
<dbReference type="SUPFAM" id="SSF82199">
    <property type="entry name" value="SET domain"/>
    <property type="match status" value="1"/>
</dbReference>
<dbReference type="Gene3D" id="2.170.270.10">
    <property type="entry name" value="SET domain"/>
    <property type="match status" value="1"/>
</dbReference>
<accession>A0AAW1DHK6</accession>
<dbReference type="PROSITE" id="PS50280">
    <property type="entry name" value="SET"/>
    <property type="match status" value="1"/>
</dbReference>
<dbReference type="CDD" id="cd20071">
    <property type="entry name" value="SET_SMYD"/>
    <property type="match status" value="1"/>
</dbReference>
<evidence type="ECO:0000313" key="2">
    <source>
        <dbReference type="EMBL" id="KAK9510191.1"/>
    </source>
</evidence>